<dbReference type="InterPro" id="IPR001387">
    <property type="entry name" value="Cro/C1-type_HTH"/>
</dbReference>
<evidence type="ECO:0000313" key="3">
    <source>
        <dbReference type="Proteomes" id="UP000703038"/>
    </source>
</evidence>
<evidence type="ECO:0000313" key="2">
    <source>
        <dbReference type="EMBL" id="MBM7414404.1"/>
    </source>
</evidence>
<dbReference type="Pfam" id="PF01381">
    <property type="entry name" value="HTH_3"/>
    <property type="match status" value="1"/>
</dbReference>
<dbReference type="CDD" id="cd00093">
    <property type="entry name" value="HTH_XRE"/>
    <property type="match status" value="1"/>
</dbReference>
<dbReference type="RefSeq" id="WP_307806168.1">
    <property type="nucleotide sequence ID" value="NZ_JAFBBK010000001.1"/>
</dbReference>
<dbReference type="InterPro" id="IPR010982">
    <property type="entry name" value="Lambda_DNA-bd_dom_sf"/>
</dbReference>
<sequence>MSIARPPVHVYLSSRACNERDTIDHRGESMANLELDRDGLERLRRFAHITTDGQLAERIGVDPATVSRILSGKCAPGTKFIAGLLSEFGTDRFDDVFVVTDDRVIVPGNGG</sequence>
<gene>
    <name evidence="2" type="ORF">JOE42_001137</name>
</gene>
<proteinExistence type="predicted"/>
<dbReference type="EMBL" id="JAFBBK010000001">
    <property type="protein sequence ID" value="MBM7414404.1"/>
    <property type="molecule type" value="Genomic_DNA"/>
</dbReference>
<name>A0ABS2KR17_9NOCA</name>
<dbReference type="Proteomes" id="UP000703038">
    <property type="component" value="Unassembled WGS sequence"/>
</dbReference>
<keyword evidence="3" id="KW-1185">Reference proteome</keyword>
<feature type="domain" description="HTH cro/C1-type" evidence="1">
    <location>
        <begin position="54"/>
        <end position="96"/>
    </location>
</feature>
<dbReference type="Gene3D" id="1.10.260.40">
    <property type="entry name" value="lambda repressor-like DNA-binding domains"/>
    <property type="match status" value="1"/>
</dbReference>
<protein>
    <submittedName>
        <fullName evidence="2">Transcriptional regulator with XRE-family HTH domain</fullName>
    </submittedName>
</protein>
<reference evidence="2 3" key="1">
    <citation type="submission" date="2021-01" db="EMBL/GenBank/DDBJ databases">
        <title>Genomics of switchgrass bacterial isolates.</title>
        <authorList>
            <person name="Shade A."/>
        </authorList>
    </citation>
    <scope>NUCLEOTIDE SEQUENCE [LARGE SCALE GENOMIC DNA]</scope>
    <source>
        <strain evidence="2 3">PvP111</strain>
    </source>
</reference>
<organism evidence="2 3">
    <name type="scientific">Rhodococcoides corynebacterioides</name>
    <dbReference type="NCBI Taxonomy" id="53972"/>
    <lineage>
        <taxon>Bacteria</taxon>
        <taxon>Bacillati</taxon>
        <taxon>Actinomycetota</taxon>
        <taxon>Actinomycetes</taxon>
        <taxon>Mycobacteriales</taxon>
        <taxon>Nocardiaceae</taxon>
        <taxon>Rhodococcoides</taxon>
    </lineage>
</organism>
<evidence type="ECO:0000259" key="1">
    <source>
        <dbReference type="PROSITE" id="PS50943"/>
    </source>
</evidence>
<accession>A0ABS2KR17</accession>
<comment type="caution">
    <text evidence="2">The sequence shown here is derived from an EMBL/GenBank/DDBJ whole genome shotgun (WGS) entry which is preliminary data.</text>
</comment>
<dbReference type="PROSITE" id="PS50943">
    <property type="entry name" value="HTH_CROC1"/>
    <property type="match status" value="1"/>
</dbReference>
<dbReference type="SUPFAM" id="SSF47413">
    <property type="entry name" value="lambda repressor-like DNA-binding domains"/>
    <property type="match status" value="1"/>
</dbReference>